<dbReference type="GO" id="GO:0016787">
    <property type="term" value="F:hydrolase activity"/>
    <property type="evidence" value="ECO:0007669"/>
    <property type="project" value="UniProtKB-KW"/>
</dbReference>
<evidence type="ECO:0000256" key="1">
    <source>
        <dbReference type="ARBA" id="ARBA00022679"/>
    </source>
</evidence>
<reference evidence="9" key="1">
    <citation type="journal article" date="2023" name="G3 (Bethesda)">
        <title>Whole genome assembly and annotation of the endangered Caribbean coral Acropora cervicornis.</title>
        <authorList>
            <person name="Selwyn J.D."/>
            <person name="Vollmer S.V."/>
        </authorList>
    </citation>
    <scope>NUCLEOTIDE SEQUENCE</scope>
    <source>
        <strain evidence="9">K2</strain>
    </source>
</reference>
<dbReference type="InterPro" id="IPR001584">
    <property type="entry name" value="Integrase_cat-core"/>
</dbReference>
<evidence type="ECO:0000256" key="2">
    <source>
        <dbReference type="ARBA" id="ARBA00022695"/>
    </source>
</evidence>
<dbReference type="Pfam" id="PF17917">
    <property type="entry name" value="RT_RNaseH"/>
    <property type="match status" value="1"/>
</dbReference>
<dbReference type="InterPro" id="IPR012337">
    <property type="entry name" value="RNaseH-like_sf"/>
</dbReference>
<keyword evidence="1" id="KW-0808">Transferase</keyword>
<evidence type="ECO:0000256" key="4">
    <source>
        <dbReference type="ARBA" id="ARBA00022759"/>
    </source>
</evidence>
<dbReference type="PROSITE" id="PS50994">
    <property type="entry name" value="INTEGRASE"/>
    <property type="match status" value="1"/>
</dbReference>
<dbReference type="GO" id="GO:0003964">
    <property type="term" value="F:RNA-directed DNA polymerase activity"/>
    <property type="evidence" value="ECO:0007669"/>
    <property type="project" value="UniProtKB-KW"/>
</dbReference>
<keyword evidence="3" id="KW-0540">Nuclease</keyword>
<reference evidence="9" key="2">
    <citation type="journal article" date="2023" name="Science">
        <title>Genomic signatures of disease resistance in endangered staghorn corals.</title>
        <authorList>
            <person name="Vollmer S.V."/>
            <person name="Selwyn J.D."/>
            <person name="Despard B.A."/>
            <person name="Roesel C.L."/>
        </authorList>
    </citation>
    <scope>NUCLEOTIDE SEQUENCE</scope>
    <source>
        <strain evidence="9">K2</strain>
    </source>
</reference>
<accession>A0AAD9PZR3</accession>
<evidence type="ECO:0000259" key="8">
    <source>
        <dbReference type="PROSITE" id="PS50994"/>
    </source>
</evidence>
<dbReference type="InterPro" id="IPR041373">
    <property type="entry name" value="RT_RNaseH"/>
</dbReference>
<proteinExistence type="predicted"/>
<dbReference type="Gene3D" id="1.10.340.70">
    <property type="match status" value="1"/>
</dbReference>
<feature type="domain" description="Integrase catalytic" evidence="8">
    <location>
        <begin position="266"/>
        <end position="446"/>
    </location>
</feature>
<keyword evidence="4" id="KW-0255">Endonuclease</keyword>
<dbReference type="InterPro" id="IPR036397">
    <property type="entry name" value="RNaseH_sf"/>
</dbReference>
<keyword evidence="10" id="KW-1185">Reference proteome</keyword>
<keyword evidence="5" id="KW-0378">Hydrolase</keyword>
<dbReference type="GO" id="GO:0004519">
    <property type="term" value="F:endonuclease activity"/>
    <property type="evidence" value="ECO:0007669"/>
    <property type="project" value="UniProtKB-KW"/>
</dbReference>
<keyword evidence="6" id="KW-0695">RNA-directed DNA polymerase</keyword>
<dbReference type="SUPFAM" id="SSF53098">
    <property type="entry name" value="Ribonuclease H-like"/>
    <property type="match status" value="1"/>
</dbReference>
<dbReference type="GO" id="GO:0003676">
    <property type="term" value="F:nucleic acid binding"/>
    <property type="evidence" value="ECO:0007669"/>
    <property type="project" value="InterPro"/>
</dbReference>
<dbReference type="InterPro" id="IPR043502">
    <property type="entry name" value="DNA/RNA_pol_sf"/>
</dbReference>
<dbReference type="Pfam" id="PF17921">
    <property type="entry name" value="Integrase_H2C2"/>
    <property type="match status" value="1"/>
</dbReference>
<comment type="caution">
    <text evidence="9">The sequence shown here is derived from an EMBL/GenBank/DDBJ whole genome shotgun (WGS) entry which is preliminary data.</text>
</comment>
<dbReference type="Gene3D" id="3.30.420.10">
    <property type="entry name" value="Ribonuclease H-like superfamily/Ribonuclease H"/>
    <property type="match status" value="1"/>
</dbReference>
<name>A0AAD9PZR3_ACRCE</name>
<evidence type="ECO:0000256" key="6">
    <source>
        <dbReference type="ARBA" id="ARBA00022918"/>
    </source>
</evidence>
<dbReference type="InterPro" id="IPR050951">
    <property type="entry name" value="Retrovirus_Pol_polyprotein"/>
</dbReference>
<dbReference type="EMBL" id="JARQWQ010000090">
    <property type="protein sequence ID" value="KAK2552072.1"/>
    <property type="molecule type" value="Genomic_DNA"/>
</dbReference>
<dbReference type="Proteomes" id="UP001249851">
    <property type="component" value="Unassembled WGS sequence"/>
</dbReference>
<dbReference type="SUPFAM" id="SSF56672">
    <property type="entry name" value="DNA/RNA polymerases"/>
    <property type="match status" value="1"/>
</dbReference>
<feature type="region of interest" description="Disordered" evidence="7">
    <location>
        <begin position="509"/>
        <end position="592"/>
    </location>
</feature>
<dbReference type="PANTHER" id="PTHR37984:SF11">
    <property type="entry name" value="INTEGRASE CATALYTIC DOMAIN-CONTAINING PROTEIN"/>
    <property type="match status" value="1"/>
</dbReference>
<evidence type="ECO:0000256" key="5">
    <source>
        <dbReference type="ARBA" id="ARBA00022801"/>
    </source>
</evidence>
<feature type="compositionally biased region" description="Basic residues" evidence="7">
    <location>
        <begin position="577"/>
        <end position="592"/>
    </location>
</feature>
<evidence type="ECO:0000256" key="7">
    <source>
        <dbReference type="SAM" id="MobiDB-lite"/>
    </source>
</evidence>
<dbReference type="InterPro" id="IPR041588">
    <property type="entry name" value="Integrase_H2C2"/>
</dbReference>
<evidence type="ECO:0000313" key="10">
    <source>
        <dbReference type="Proteomes" id="UP001249851"/>
    </source>
</evidence>
<dbReference type="CDD" id="cd09274">
    <property type="entry name" value="RNase_HI_RT_Ty3"/>
    <property type="match status" value="1"/>
</dbReference>
<evidence type="ECO:0000256" key="3">
    <source>
        <dbReference type="ARBA" id="ARBA00022722"/>
    </source>
</evidence>
<evidence type="ECO:0000313" key="9">
    <source>
        <dbReference type="EMBL" id="KAK2552072.1"/>
    </source>
</evidence>
<organism evidence="9 10">
    <name type="scientific">Acropora cervicornis</name>
    <name type="common">Staghorn coral</name>
    <dbReference type="NCBI Taxonomy" id="6130"/>
    <lineage>
        <taxon>Eukaryota</taxon>
        <taxon>Metazoa</taxon>
        <taxon>Cnidaria</taxon>
        <taxon>Anthozoa</taxon>
        <taxon>Hexacorallia</taxon>
        <taxon>Scleractinia</taxon>
        <taxon>Astrocoeniina</taxon>
        <taxon>Acroporidae</taxon>
        <taxon>Acropora</taxon>
    </lineage>
</organism>
<sequence length="592" mass="66941">MRQANKAISERRLTPTIKQIIKALNGATVFRLLDLNQGYNRLEASATAYFDPDKRTEILVDASPVGLGAILCQLDPHTDEGKSLTATEQRYSQTEREALAIVWSEYFHLYVYGKPITVFTDHKPLVHIYSNPTAKTSARLERWSLRLQPYQVTVAYRKGADNPADYMSRHPAKNTKSSSRQDKVAEEFVDYLAKTSTPKAINIHEIIAATRQDPTLQAVTKAMDKGVWFKFSKEPCIDTDIYKAMEKVKHELTLSTTHGIILKGTRRVMPTTLQQRVIDLAQEGHQGIVKTKKLLREKVWFHRMNDMVEKKTTSCGACQIATPRTTREPLQMSPLPASPWRELDKTFSTFGIPEIVRSDNGPPFNGREFREFAQTLGFKHRKVTPLWPRANGQVERFMRTIKKSVAAAKADGKPWKTELFQLLRNYRSTPHSSTGIAPATALFNRPMRNELPEVPQPIDNSTDIAQGDHQPKIKMKAYADNTVVVKRDPSTKKSLSPYMPEPYTVTERKGSMITAKSGDAVTTRNSSFFKQIPRNTLSPPDNSSDGDDDSPTTPSEEALKDQRNKNQAFHPEVISTRGRRYPKRNSTAKKAE</sequence>
<dbReference type="GO" id="GO:0015074">
    <property type="term" value="P:DNA integration"/>
    <property type="evidence" value="ECO:0007669"/>
    <property type="project" value="InterPro"/>
</dbReference>
<feature type="compositionally biased region" description="Polar residues" evidence="7">
    <location>
        <begin position="520"/>
        <end position="537"/>
    </location>
</feature>
<keyword evidence="2" id="KW-0548">Nucleotidyltransferase</keyword>
<gene>
    <name evidence="9" type="ORF">P5673_026817</name>
</gene>
<protein>
    <recommendedName>
        <fullName evidence="8">Integrase catalytic domain-containing protein</fullName>
    </recommendedName>
</protein>
<dbReference type="AlphaFoldDB" id="A0AAD9PZR3"/>
<dbReference type="PANTHER" id="PTHR37984">
    <property type="entry name" value="PROTEIN CBG26694"/>
    <property type="match status" value="1"/>
</dbReference>